<evidence type="ECO:0000256" key="6">
    <source>
        <dbReference type="SAM" id="MobiDB-lite"/>
    </source>
</evidence>
<dbReference type="STRING" id="50990.A0A4Y7QFL6"/>
<dbReference type="OrthoDB" id="5778525at2759"/>
<dbReference type="VEuPathDB" id="FungiDB:BD410DRAFT_717031"/>
<evidence type="ECO:0000259" key="7">
    <source>
        <dbReference type="PROSITE" id="PS50888"/>
    </source>
</evidence>
<feature type="region of interest" description="Disordered" evidence="6">
    <location>
        <begin position="215"/>
        <end position="253"/>
    </location>
</feature>
<reference evidence="8 9" key="1">
    <citation type="submission" date="2018-06" db="EMBL/GenBank/DDBJ databases">
        <title>A transcriptomic atlas of mushroom development highlights an independent origin of complex multicellularity.</title>
        <authorList>
            <consortium name="DOE Joint Genome Institute"/>
            <person name="Krizsan K."/>
            <person name="Almasi E."/>
            <person name="Merenyi Z."/>
            <person name="Sahu N."/>
            <person name="Viragh M."/>
            <person name="Koszo T."/>
            <person name="Mondo S."/>
            <person name="Kiss B."/>
            <person name="Balint B."/>
            <person name="Kues U."/>
            <person name="Barry K."/>
            <person name="Hegedus J.C."/>
            <person name="Henrissat B."/>
            <person name="Johnson J."/>
            <person name="Lipzen A."/>
            <person name="Ohm R."/>
            <person name="Nagy I."/>
            <person name="Pangilinan J."/>
            <person name="Yan J."/>
            <person name="Xiong Y."/>
            <person name="Grigoriev I.V."/>
            <person name="Hibbett D.S."/>
            <person name="Nagy L.G."/>
        </authorList>
    </citation>
    <scope>NUCLEOTIDE SEQUENCE [LARGE SCALE GENOMIC DNA]</scope>
    <source>
        <strain evidence="8 9">SZMC22713</strain>
    </source>
</reference>
<keyword evidence="3" id="KW-0238">DNA-binding</keyword>
<keyword evidence="4" id="KW-0804">Transcription</keyword>
<feature type="compositionally biased region" description="Polar residues" evidence="6">
    <location>
        <begin position="1"/>
        <end position="11"/>
    </location>
</feature>
<feature type="compositionally biased region" description="Low complexity" evidence="6">
    <location>
        <begin position="79"/>
        <end position="93"/>
    </location>
</feature>
<evidence type="ECO:0000313" key="9">
    <source>
        <dbReference type="Proteomes" id="UP000294933"/>
    </source>
</evidence>
<dbReference type="PROSITE" id="PS50888">
    <property type="entry name" value="BHLH"/>
    <property type="match status" value="1"/>
</dbReference>
<comment type="subcellular location">
    <subcellularLocation>
        <location evidence="1">Nucleus</location>
    </subcellularLocation>
</comment>
<dbReference type="PANTHER" id="PTHR15741">
    <property type="entry name" value="BASIC HELIX-LOOP-HELIX ZIP TRANSCRIPTION FACTOR"/>
    <property type="match status" value="1"/>
</dbReference>
<dbReference type="GO" id="GO:0000981">
    <property type="term" value="F:DNA-binding transcription factor activity, RNA polymerase II-specific"/>
    <property type="evidence" value="ECO:0007669"/>
    <property type="project" value="TreeGrafter"/>
</dbReference>
<dbReference type="PANTHER" id="PTHR15741:SF27">
    <property type="entry name" value="TRANSCRIPTION FACTOR AP-4"/>
    <property type="match status" value="1"/>
</dbReference>
<feature type="region of interest" description="Disordered" evidence="6">
    <location>
        <begin position="140"/>
        <end position="177"/>
    </location>
</feature>
<evidence type="ECO:0000256" key="3">
    <source>
        <dbReference type="ARBA" id="ARBA00023125"/>
    </source>
</evidence>
<feature type="compositionally biased region" description="Acidic residues" evidence="6">
    <location>
        <begin position="240"/>
        <end position="253"/>
    </location>
</feature>
<evidence type="ECO:0000256" key="5">
    <source>
        <dbReference type="ARBA" id="ARBA00023242"/>
    </source>
</evidence>
<keyword evidence="9" id="KW-1185">Reference proteome</keyword>
<dbReference type="GO" id="GO:0046983">
    <property type="term" value="F:protein dimerization activity"/>
    <property type="evidence" value="ECO:0007669"/>
    <property type="project" value="InterPro"/>
</dbReference>
<feature type="region of interest" description="Disordered" evidence="6">
    <location>
        <begin position="1"/>
        <end position="108"/>
    </location>
</feature>
<feature type="compositionally biased region" description="Basic residues" evidence="6">
    <location>
        <begin position="32"/>
        <end position="46"/>
    </location>
</feature>
<dbReference type="InterPro" id="IPR036638">
    <property type="entry name" value="HLH_DNA-bd_sf"/>
</dbReference>
<organism evidence="8 9">
    <name type="scientific">Rickenella mellea</name>
    <dbReference type="NCBI Taxonomy" id="50990"/>
    <lineage>
        <taxon>Eukaryota</taxon>
        <taxon>Fungi</taxon>
        <taxon>Dikarya</taxon>
        <taxon>Basidiomycota</taxon>
        <taxon>Agaricomycotina</taxon>
        <taxon>Agaricomycetes</taxon>
        <taxon>Hymenochaetales</taxon>
        <taxon>Rickenellaceae</taxon>
        <taxon>Rickenella</taxon>
    </lineage>
</organism>
<accession>A0A4Y7QFL6</accession>
<keyword evidence="5" id="KW-0539">Nucleus</keyword>
<evidence type="ECO:0000256" key="1">
    <source>
        <dbReference type="ARBA" id="ARBA00004123"/>
    </source>
</evidence>
<evidence type="ECO:0000256" key="4">
    <source>
        <dbReference type="ARBA" id="ARBA00023163"/>
    </source>
</evidence>
<gene>
    <name evidence="8" type="ORF">BD410DRAFT_717031</name>
</gene>
<proteinExistence type="predicted"/>
<dbReference type="EMBL" id="ML170163">
    <property type="protein sequence ID" value="TDL25660.1"/>
    <property type="molecule type" value="Genomic_DNA"/>
</dbReference>
<dbReference type="GO" id="GO:0005634">
    <property type="term" value="C:nucleus"/>
    <property type="evidence" value="ECO:0007669"/>
    <property type="project" value="UniProtKB-SubCell"/>
</dbReference>
<evidence type="ECO:0000256" key="2">
    <source>
        <dbReference type="ARBA" id="ARBA00023015"/>
    </source>
</evidence>
<evidence type="ECO:0000313" key="8">
    <source>
        <dbReference type="EMBL" id="TDL25660.1"/>
    </source>
</evidence>
<dbReference type="SUPFAM" id="SSF47459">
    <property type="entry name" value="HLH, helix-loop-helix DNA-binding domain"/>
    <property type="match status" value="1"/>
</dbReference>
<dbReference type="Proteomes" id="UP000294933">
    <property type="component" value="Unassembled WGS sequence"/>
</dbReference>
<keyword evidence="2" id="KW-0805">Transcription regulation</keyword>
<dbReference type="AlphaFoldDB" id="A0A4Y7QFL6"/>
<feature type="compositionally biased region" description="Basic and acidic residues" evidence="6">
    <location>
        <begin position="17"/>
        <end position="28"/>
    </location>
</feature>
<dbReference type="Pfam" id="PF00010">
    <property type="entry name" value="HLH"/>
    <property type="match status" value="1"/>
</dbReference>
<dbReference type="Gene3D" id="4.10.280.10">
    <property type="entry name" value="Helix-loop-helix DNA-binding domain"/>
    <property type="match status" value="1"/>
</dbReference>
<feature type="domain" description="BHLH" evidence="7">
    <location>
        <begin position="94"/>
        <end position="193"/>
    </location>
</feature>
<dbReference type="InterPro" id="IPR052207">
    <property type="entry name" value="Max-like/E-box_TFs"/>
</dbReference>
<dbReference type="InterPro" id="IPR011598">
    <property type="entry name" value="bHLH_dom"/>
</dbReference>
<protein>
    <recommendedName>
        <fullName evidence="7">BHLH domain-containing protein</fullName>
    </recommendedName>
</protein>
<sequence length="253" mass="27608">MPRAASQNISRRPTLPELDRRSNSEHGFHLQQLHHHSSHSNLHHSQHQQPNSSKRINGDASLSLPPSKKPRPSLPPHITPLLSTTKPSLLSPSQKKANHIQSEQKRRANIRRGYESLCETVPALREAIRAEEEALAATAAAANASSSGGGAARGKKRPRTKKANDEGEKVDGRAGPRSENVVLQKTIDYINELLADRSTLLTRLQRARSGLVMGHPALSPPADGTVPLWERKWTGGTGMDDNDNDNDSDGSDD</sequence>
<feature type="compositionally biased region" description="Basic and acidic residues" evidence="6">
    <location>
        <begin position="162"/>
        <end position="176"/>
    </location>
</feature>
<dbReference type="GO" id="GO:0000978">
    <property type="term" value="F:RNA polymerase II cis-regulatory region sequence-specific DNA binding"/>
    <property type="evidence" value="ECO:0007669"/>
    <property type="project" value="TreeGrafter"/>
</dbReference>
<name>A0A4Y7QFL6_9AGAM</name>